<dbReference type="InterPro" id="IPR016155">
    <property type="entry name" value="Mopterin_synth/thiamin_S_b"/>
</dbReference>
<dbReference type="SUPFAM" id="SSF54285">
    <property type="entry name" value="MoaD/ThiS"/>
    <property type="match status" value="2"/>
</dbReference>
<dbReference type="EMBL" id="JACDTQ010000407">
    <property type="protein sequence ID" value="KAF5928226.1"/>
    <property type="molecule type" value="Genomic_DNA"/>
</dbReference>
<dbReference type="InterPro" id="IPR012675">
    <property type="entry name" value="Beta-grasp_dom_sf"/>
</dbReference>
<comment type="pathway">
    <text evidence="5">tRNA modification; 5-methoxycarbonylmethyl-2-thiouridine-tRNA biosynthesis.</text>
</comment>
<evidence type="ECO:0000256" key="6">
    <source>
        <dbReference type="SAM" id="MobiDB-lite"/>
    </source>
</evidence>
<keyword evidence="4" id="KW-0833">Ubl conjugation pathway</keyword>
<dbReference type="Gene3D" id="3.10.20.30">
    <property type="match status" value="2"/>
</dbReference>
<gene>
    <name evidence="7" type="ORF">HPG69_016599</name>
</gene>
<reference evidence="7 8" key="1">
    <citation type="journal article" date="2020" name="Mol. Biol. Evol.">
        <title>Interspecific Gene Flow and the Evolution of Specialization in Black and White Rhinoceros.</title>
        <authorList>
            <person name="Moodley Y."/>
            <person name="Westbury M.V."/>
            <person name="Russo I.M."/>
            <person name="Gopalakrishnan S."/>
            <person name="Rakotoarivelo A."/>
            <person name="Olsen R.A."/>
            <person name="Prost S."/>
            <person name="Tunstall T."/>
            <person name="Ryder O.A."/>
            <person name="Dalen L."/>
            <person name="Bruford M.W."/>
        </authorList>
    </citation>
    <scope>NUCLEOTIDE SEQUENCE [LARGE SCALE GENOMIC DNA]</scope>
    <source>
        <strain evidence="7">SBR-YM</strain>
        <tissue evidence="7">Skin</tissue>
    </source>
</reference>
<comment type="caution">
    <text evidence="7">The sequence shown here is derived from an EMBL/GenBank/DDBJ whole genome shotgun (WGS) entry which is preliminary data.</text>
</comment>
<sequence length="161" mass="17239">MDVSDPGGSIERPQDVWAGGPPDSGKMEAKGKPLKPRPQGGTRPGVHMGDIRNLLVWIKKNLLKERPELFLQGDSVRPGILVLINDADWELLVSTSGALLPPTPPLTALVGKPGASHQAQIGWLDNPLSHFGLQTGATQGELDYQLQDQDSVLFISTLHGG</sequence>
<evidence type="ECO:0000256" key="4">
    <source>
        <dbReference type="ARBA" id="ARBA00022786"/>
    </source>
</evidence>
<dbReference type="AlphaFoldDB" id="A0A7J7FKL4"/>
<keyword evidence="1 5" id="KW-0963">Cytoplasm</keyword>
<feature type="region of interest" description="Disordered" evidence="6">
    <location>
        <begin position="1"/>
        <end position="47"/>
    </location>
</feature>
<evidence type="ECO:0000313" key="7">
    <source>
        <dbReference type="EMBL" id="KAF5928226.1"/>
    </source>
</evidence>
<comment type="subcellular location">
    <subcellularLocation>
        <location evidence="5">Cytoplasm</location>
    </subcellularLocation>
</comment>
<evidence type="ECO:0000256" key="1">
    <source>
        <dbReference type="ARBA" id="ARBA00022490"/>
    </source>
</evidence>
<keyword evidence="8" id="KW-1185">Reference proteome</keyword>
<name>A0A7J7FKL4_DICBM</name>
<dbReference type="Proteomes" id="UP000551758">
    <property type="component" value="Unassembled WGS sequence"/>
</dbReference>
<dbReference type="PANTHER" id="PTHR14986">
    <property type="entry name" value="RURM1 PROTEIN"/>
    <property type="match status" value="1"/>
</dbReference>
<protein>
    <recommendedName>
        <fullName evidence="5">Ubiquitin-related modifier 1</fullName>
    </recommendedName>
</protein>
<keyword evidence="3 5" id="KW-0819">tRNA processing</keyword>
<evidence type="ECO:0000256" key="5">
    <source>
        <dbReference type="RuleBase" id="RU361182"/>
    </source>
</evidence>
<dbReference type="CDD" id="cd01764">
    <property type="entry name" value="Ubl_Urm1"/>
    <property type="match status" value="1"/>
</dbReference>
<evidence type="ECO:0000313" key="8">
    <source>
        <dbReference type="Proteomes" id="UP000551758"/>
    </source>
</evidence>
<dbReference type="GO" id="GO:0034227">
    <property type="term" value="P:tRNA thio-modification"/>
    <property type="evidence" value="ECO:0007669"/>
    <property type="project" value="InterPro"/>
</dbReference>
<comment type="similarity">
    <text evidence="5">Belongs to the URM1 family.</text>
</comment>
<evidence type="ECO:0000256" key="3">
    <source>
        <dbReference type="ARBA" id="ARBA00022694"/>
    </source>
</evidence>
<keyword evidence="2" id="KW-1017">Isopeptide bond</keyword>
<dbReference type="InterPro" id="IPR015221">
    <property type="entry name" value="Urm1"/>
</dbReference>
<accession>A0A7J7FKL4</accession>
<evidence type="ECO:0000256" key="2">
    <source>
        <dbReference type="ARBA" id="ARBA00022499"/>
    </source>
</evidence>
<dbReference type="GO" id="GO:0005737">
    <property type="term" value="C:cytoplasm"/>
    <property type="evidence" value="ECO:0007669"/>
    <property type="project" value="UniProtKB-SubCell"/>
</dbReference>
<organism evidence="7 8">
    <name type="scientific">Diceros bicornis minor</name>
    <name type="common">South-central black rhinoceros</name>
    <dbReference type="NCBI Taxonomy" id="77932"/>
    <lineage>
        <taxon>Eukaryota</taxon>
        <taxon>Metazoa</taxon>
        <taxon>Chordata</taxon>
        <taxon>Craniata</taxon>
        <taxon>Vertebrata</taxon>
        <taxon>Euteleostomi</taxon>
        <taxon>Mammalia</taxon>
        <taxon>Eutheria</taxon>
        <taxon>Laurasiatheria</taxon>
        <taxon>Perissodactyla</taxon>
        <taxon>Rhinocerotidae</taxon>
        <taxon>Diceros</taxon>
    </lineage>
</organism>
<proteinExistence type="inferred from homology"/>
<dbReference type="UniPathway" id="UPA00988"/>
<dbReference type="Pfam" id="PF09138">
    <property type="entry name" value="Urm1"/>
    <property type="match status" value="2"/>
</dbReference>